<dbReference type="GO" id="GO:0019288">
    <property type="term" value="P:isopentenyl diphosphate biosynthetic process, methylerythritol 4-phosphate pathway"/>
    <property type="evidence" value="ECO:0007669"/>
    <property type="project" value="UniProtKB-UniRule"/>
</dbReference>
<dbReference type="PIRSF" id="PIRSF010376">
    <property type="entry name" value="IspE"/>
    <property type="match status" value="1"/>
</dbReference>
<dbReference type="GO" id="GO:0016114">
    <property type="term" value="P:terpenoid biosynthetic process"/>
    <property type="evidence" value="ECO:0007669"/>
    <property type="project" value="InterPro"/>
</dbReference>
<dbReference type="EC" id="2.7.1.148" evidence="2 10"/>
<dbReference type="NCBIfam" id="NF011202">
    <property type="entry name" value="PRK14608.1"/>
    <property type="match status" value="1"/>
</dbReference>
<proteinExistence type="inferred from homology"/>
<comment type="caution">
    <text evidence="13">The sequence shown here is derived from an EMBL/GenBank/DDBJ whole genome shotgun (WGS) entry which is preliminary data.</text>
</comment>
<evidence type="ECO:0000256" key="7">
    <source>
        <dbReference type="ARBA" id="ARBA00022840"/>
    </source>
</evidence>
<dbReference type="EMBL" id="BSFI01000007">
    <property type="protein sequence ID" value="GLK67671.1"/>
    <property type="molecule type" value="Genomic_DNA"/>
</dbReference>
<dbReference type="InterPro" id="IPR036554">
    <property type="entry name" value="GHMP_kinase_C_sf"/>
</dbReference>
<dbReference type="SUPFAM" id="SSF55060">
    <property type="entry name" value="GHMP Kinase, C-terminal domain"/>
    <property type="match status" value="1"/>
</dbReference>
<keyword evidence="8 10" id="KW-0414">Isoprene biosynthesis</keyword>
<feature type="active site" evidence="10">
    <location>
        <position position="10"/>
    </location>
</feature>
<dbReference type="InterPro" id="IPR014721">
    <property type="entry name" value="Ribsml_uS5_D2-typ_fold_subgr"/>
</dbReference>
<organism evidence="13 14">
    <name type="scientific">Hansschlegelia plantiphila</name>
    <dbReference type="NCBI Taxonomy" id="374655"/>
    <lineage>
        <taxon>Bacteria</taxon>
        <taxon>Pseudomonadati</taxon>
        <taxon>Pseudomonadota</taxon>
        <taxon>Alphaproteobacteria</taxon>
        <taxon>Hyphomicrobiales</taxon>
        <taxon>Methylopilaceae</taxon>
        <taxon>Hansschlegelia</taxon>
    </lineage>
</organism>
<evidence type="ECO:0000256" key="9">
    <source>
        <dbReference type="ARBA" id="ARBA00032554"/>
    </source>
</evidence>
<comment type="catalytic activity">
    <reaction evidence="10">
        <text>4-CDP-2-C-methyl-D-erythritol + ATP = 4-CDP-2-C-methyl-D-erythritol 2-phosphate + ADP + H(+)</text>
        <dbReference type="Rhea" id="RHEA:18437"/>
        <dbReference type="ChEBI" id="CHEBI:15378"/>
        <dbReference type="ChEBI" id="CHEBI:30616"/>
        <dbReference type="ChEBI" id="CHEBI:57823"/>
        <dbReference type="ChEBI" id="CHEBI:57919"/>
        <dbReference type="ChEBI" id="CHEBI:456216"/>
        <dbReference type="EC" id="2.7.1.148"/>
    </reaction>
</comment>
<feature type="domain" description="GHMP kinase C-terminal" evidence="12">
    <location>
        <begin position="221"/>
        <end position="278"/>
    </location>
</feature>
<dbReference type="InterPro" id="IPR020568">
    <property type="entry name" value="Ribosomal_Su5_D2-typ_SF"/>
</dbReference>
<dbReference type="HAMAP" id="MF_00061">
    <property type="entry name" value="IspE"/>
    <property type="match status" value="1"/>
</dbReference>
<evidence type="ECO:0000259" key="11">
    <source>
        <dbReference type="Pfam" id="PF00288"/>
    </source>
</evidence>
<dbReference type="GO" id="GO:0005524">
    <property type="term" value="F:ATP binding"/>
    <property type="evidence" value="ECO:0007669"/>
    <property type="project" value="UniProtKB-UniRule"/>
</dbReference>
<dbReference type="Gene3D" id="3.30.230.10">
    <property type="match status" value="1"/>
</dbReference>
<evidence type="ECO:0000256" key="1">
    <source>
        <dbReference type="ARBA" id="ARBA00009684"/>
    </source>
</evidence>
<comment type="function">
    <text evidence="10">Catalyzes the phosphorylation of the position 2 hydroxy group of 4-diphosphocytidyl-2C-methyl-D-erythritol.</text>
</comment>
<dbReference type="Proteomes" id="UP001143372">
    <property type="component" value="Unassembled WGS sequence"/>
</dbReference>
<dbReference type="Pfam" id="PF00288">
    <property type="entry name" value="GHMP_kinases_N"/>
    <property type="match status" value="1"/>
</dbReference>
<evidence type="ECO:0000259" key="12">
    <source>
        <dbReference type="Pfam" id="PF08544"/>
    </source>
</evidence>
<reference evidence="13" key="1">
    <citation type="journal article" date="2014" name="Int. J. Syst. Evol. Microbiol.">
        <title>Complete genome sequence of Corynebacterium casei LMG S-19264T (=DSM 44701T), isolated from a smear-ripened cheese.</title>
        <authorList>
            <consortium name="US DOE Joint Genome Institute (JGI-PGF)"/>
            <person name="Walter F."/>
            <person name="Albersmeier A."/>
            <person name="Kalinowski J."/>
            <person name="Ruckert C."/>
        </authorList>
    </citation>
    <scope>NUCLEOTIDE SEQUENCE</scope>
    <source>
        <strain evidence="13">VKM B-2347</strain>
    </source>
</reference>
<dbReference type="SUPFAM" id="SSF54211">
    <property type="entry name" value="Ribosomal protein S5 domain 2-like"/>
    <property type="match status" value="1"/>
</dbReference>
<evidence type="ECO:0000256" key="10">
    <source>
        <dbReference type="HAMAP-Rule" id="MF_00061"/>
    </source>
</evidence>
<feature type="active site" evidence="10">
    <location>
        <position position="139"/>
    </location>
</feature>
<keyword evidence="5 10" id="KW-0547">Nucleotide-binding</keyword>
<name>A0A9W6J0U1_9HYPH</name>
<keyword evidence="4 10" id="KW-0808">Transferase</keyword>
<evidence type="ECO:0000256" key="6">
    <source>
        <dbReference type="ARBA" id="ARBA00022777"/>
    </source>
</evidence>
<dbReference type="Gene3D" id="3.30.70.890">
    <property type="entry name" value="GHMP kinase, C-terminal domain"/>
    <property type="match status" value="1"/>
</dbReference>
<feature type="binding site" evidence="10">
    <location>
        <begin position="97"/>
        <end position="107"/>
    </location>
    <ligand>
        <name>ATP</name>
        <dbReference type="ChEBI" id="CHEBI:30616"/>
    </ligand>
</feature>
<feature type="domain" description="GHMP kinase N-terminal" evidence="11">
    <location>
        <begin position="69"/>
        <end position="145"/>
    </location>
</feature>
<reference evidence="13" key="2">
    <citation type="submission" date="2023-01" db="EMBL/GenBank/DDBJ databases">
        <authorList>
            <person name="Sun Q."/>
            <person name="Evtushenko L."/>
        </authorList>
    </citation>
    <scope>NUCLEOTIDE SEQUENCE</scope>
    <source>
        <strain evidence="13">VKM B-2347</strain>
    </source>
</reference>
<dbReference type="PANTHER" id="PTHR43527:SF2">
    <property type="entry name" value="4-DIPHOSPHOCYTIDYL-2-C-METHYL-D-ERYTHRITOL KINASE, CHLOROPLASTIC"/>
    <property type="match status" value="1"/>
</dbReference>
<dbReference type="Pfam" id="PF08544">
    <property type="entry name" value="GHMP_kinases_C"/>
    <property type="match status" value="1"/>
</dbReference>
<evidence type="ECO:0000256" key="2">
    <source>
        <dbReference type="ARBA" id="ARBA00012052"/>
    </source>
</evidence>
<sequence>MLLRARAPAKVNLTLHVLGRRADGFHELDSLVAFAGCAADALTLETGRALALGAVDGPFAAAAGPDGDNLVLKAARAAQERIEGLTLGRFSLTKRIPVAAGLGGGSADAGAALRLIAEANGLRPDDPRLVEAAEATGSDVAVCLVSRAAMMRGRGESVTPVAMAPVAAVLANPLKPLSTVAVYKALKLAAGEAFDGAPSPVPAEGGVDGALGAVARGRNDLEPPACAFEPAVRVGISALGASEGCRLARMSGSGATVFGLFDDLRAARRASRALAAALPGWWLRPTTLR</sequence>
<protein>
    <recommendedName>
        <fullName evidence="3 10">4-diphosphocytidyl-2-C-methyl-D-erythritol kinase</fullName>
        <shortName evidence="10">CMK</shortName>
        <ecNumber evidence="2 10">2.7.1.148</ecNumber>
    </recommendedName>
    <alternativeName>
        <fullName evidence="9 10">4-(cytidine-5'-diphospho)-2-C-methyl-D-erythritol kinase</fullName>
    </alternativeName>
</protein>
<evidence type="ECO:0000256" key="4">
    <source>
        <dbReference type="ARBA" id="ARBA00022679"/>
    </source>
</evidence>
<dbReference type="GO" id="GO:0050515">
    <property type="term" value="F:4-(cytidine 5'-diphospho)-2-C-methyl-D-erythritol kinase activity"/>
    <property type="evidence" value="ECO:0007669"/>
    <property type="project" value="UniProtKB-UniRule"/>
</dbReference>
<dbReference type="AlphaFoldDB" id="A0A9W6J0U1"/>
<dbReference type="InterPro" id="IPR006204">
    <property type="entry name" value="GHMP_kinase_N_dom"/>
</dbReference>
<accession>A0A9W6J0U1</accession>
<evidence type="ECO:0000256" key="8">
    <source>
        <dbReference type="ARBA" id="ARBA00023229"/>
    </source>
</evidence>
<dbReference type="RefSeq" id="WP_271167925.1">
    <property type="nucleotide sequence ID" value="NZ_BSFI01000007.1"/>
</dbReference>
<gene>
    <name evidence="10 13" type="primary">ispE</name>
    <name evidence="13" type="ORF">GCM10008179_13090</name>
</gene>
<evidence type="ECO:0000256" key="3">
    <source>
        <dbReference type="ARBA" id="ARBA00017473"/>
    </source>
</evidence>
<dbReference type="InterPro" id="IPR013750">
    <property type="entry name" value="GHMP_kinase_C_dom"/>
</dbReference>
<keyword evidence="6 10" id="KW-0418">Kinase</keyword>
<evidence type="ECO:0000313" key="14">
    <source>
        <dbReference type="Proteomes" id="UP001143372"/>
    </source>
</evidence>
<dbReference type="InterPro" id="IPR004424">
    <property type="entry name" value="IspE"/>
</dbReference>
<evidence type="ECO:0000313" key="13">
    <source>
        <dbReference type="EMBL" id="GLK67671.1"/>
    </source>
</evidence>
<evidence type="ECO:0000256" key="5">
    <source>
        <dbReference type="ARBA" id="ARBA00022741"/>
    </source>
</evidence>
<keyword evidence="14" id="KW-1185">Reference proteome</keyword>
<comment type="similarity">
    <text evidence="1 10">Belongs to the GHMP kinase family. IspE subfamily.</text>
</comment>
<comment type="pathway">
    <text evidence="10">Isoprenoid biosynthesis; isopentenyl diphosphate biosynthesis via DXP pathway; isopentenyl diphosphate from 1-deoxy-D-xylulose 5-phosphate: step 3/6.</text>
</comment>
<dbReference type="PANTHER" id="PTHR43527">
    <property type="entry name" value="4-DIPHOSPHOCYTIDYL-2-C-METHYL-D-ERYTHRITOL KINASE, CHLOROPLASTIC"/>
    <property type="match status" value="1"/>
</dbReference>
<keyword evidence="7 10" id="KW-0067">ATP-binding</keyword>